<dbReference type="Gene3D" id="2.60.120.10">
    <property type="entry name" value="Jelly Rolls"/>
    <property type="match status" value="1"/>
</dbReference>
<proteinExistence type="inferred from homology"/>
<gene>
    <name evidence="10" type="ORF">ACFQKB_11380</name>
</gene>
<keyword evidence="2 7" id="KW-0547">Nucleotide-binding</keyword>
<dbReference type="PANTHER" id="PTHR45765">
    <property type="entry name" value="METHIONINE--TRNA LIGASE"/>
    <property type="match status" value="1"/>
</dbReference>
<dbReference type="EMBL" id="JBHSXS010000005">
    <property type="protein sequence ID" value="MFC6880362.1"/>
    <property type="molecule type" value="Genomic_DNA"/>
</dbReference>
<dbReference type="InterPro" id="IPR029038">
    <property type="entry name" value="MetRS_Zn"/>
</dbReference>
<evidence type="ECO:0000256" key="6">
    <source>
        <dbReference type="ARBA" id="ARBA00047364"/>
    </source>
</evidence>
<dbReference type="SUPFAM" id="SSF52374">
    <property type="entry name" value="Nucleotidylyl transferase"/>
    <property type="match status" value="1"/>
</dbReference>
<dbReference type="InterPro" id="IPR011051">
    <property type="entry name" value="RmlC_Cupin_sf"/>
</dbReference>
<evidence type="ECO:0000256" key="7">
    <source>
        <dbReference type="RuleBase" id="RU363039"/>
    </source>
</evidence>
<feature type="domain" description="Methionyl/Leucyl tRNA synthetase" evidence="9">
    <location>
        <begin position="130"/>
        <end position="506"/>
    </location>
</feature>
<evidence type="ECO:0000259" key="8">
    <source>
        <dbReference type="Pfam" id="PF07883"/>
    </source>
</evidence>
<keyword evidence="4 7" id="KW-0648">Protein biosynthesis</keyword>
<dbReference type="InterPro" id="IPR014710">
    <property type="entry name" value="RmlC-like_jellyroll"/>
</dbReference>
<evidence type="ECO:0000256" key="5">
    <source>
        <dbReference type="ARBA" id="ARBA00023146"/>
    </source>
</evidence>
<name>A0ABW2CFZ5_9ACTN</name>
<dbReference type="Gene3D" id="3.40.50.620">
    <property type="entry name" value="HUPs"/>
    <property type="match status" value="1"/>
</dbReference>
<dbReference type="InterPro" id="IPR014729">
    <property type="entry name" value="Rossmann-like_a/b/a_fold"/>
</dbReference>
<keyword evidence="1 7" id="KW-0436">Ligase</keyword>
<keyword evidence="3 7" id="KW-0067">ATP-binding</keyword>
<dbReference type="InterPro" id="IPR001412">
    <property type="entry name" value="aa-tRNA-synth_I_CS"/>
</dbReference>
<comment type="similarity">
    <text evidence="7">Belongs to the class-I aminoacyl-tRNA synthetase family.</text>
</comment>
<organism evidence="10 11">
    <name type="scientific">Actinomadura yumaensis</name>
    <dbReference type="NCBI Taxonomy" id="111807"/>
    <lineage>
        <taxon>Bacteria</taxon>
        <taxon>Bacillati</taxon>
        <taxon>Actinomycetota</taxon>
        <taxon>Actinomycetes</taxon>
        <taxon>Streptosporangiales</taxon>
        <taxon>Thermomonosporaceae</taxon>
        <taxon>Actinomadura</taxon>
    </lineage>
</organism>
<evidence type="ECO:0000256" key="1">
    <source>
        <dbReference type="ARBA" id="ARBA00022598"/>
    </source>
</evidence>
<dbReference type="InterPro" id="IPR013096">
    <property type="entry name" value="Cupin_2"/>
</dbReference>
<dbReference type="PANTHER" id="PTHR45765:SF1">
    <property type="entry name" value="METHIONINE--TRNA LIGASE, CYTOPLASMIC"/>
    <property type="match status" value="1"/>
</dbReference>
<evidence type="ECO:0000256" key="4">
    <source>
        <dbReference type="ARBA" id="ARBA00022917"/>
    </source>
</evidence>
<evidence type="ECO:0000259" key="9">
    <source>
        <dbReference type="Pfam" id="PF09334"/>
    </source>
</evidence>
<dbReference type="Gene3D" id="1.10.730.10">
    <property type="entry name" value="Isoleucyl-tRNA Synthetase, Domain 1"/>
    <property type="match status" value="1"/>
</dbReference>
<dbReference type="InterPro" id="IPR023458">
    <property type="entry name" value="Met-tRNA_ligase_1"/>
</dbReference>
<protein>
    <submittedName>
        <fullName evidence="10">Class I tRNA ligase family protein</fullName>
    </submittedName>
</protein>
<comment type="catalytic activity">
    <reaction evidence="6">
        <text>tRNA(Met) + L-methionine + ATP = L-methionyl-tRNA(Met) + AMP + diphosphate</text>
        <dbReference type="Rhea" id="RHEA:13481"/>
        <dbReference type="Rhea" id="RHEA-COMP:9667"/>
        <dbReference type="Rhea" id="RHEA-COMP:9698"/>
        <dbReference type="ChEBI" id="CHEBI:30616"/>
        <dbReference type="ChEBI" id="CHEBI:33019"/>
        <dbReference type="ChEBI" id="CHEBI:57844"/>
        <dbReference type="ChEBI" id="CHEBI:78442"/>
        <dbReference type="ChEBI" id="CHEBI:78530"/>
        <dbReference type="ChEBI" id="CHEBI:456215"/>
        <dbReference type="EC" id="6.1.1.10"/>
    </reaction>
</comment>
<keyword evidence="5 7" id="KW-0030">Aminoacyl-tRNA synthetase</keyword>
<dbReference type="Pfam" id="PF07883">
    <property type="entry name" value="Cupin_2"/>
    <property type="match status" value="1"/>
</dbReference>
<dbReference type="PROSITE" id="PS00178">
    <property type="entry name" value="AA_TRNA_LIGASE_I"/>
    <property type="match status" value="1"/>
</dbReference>
<dbReference type="Pfam" id="PF09334">
    <property type="entry name" value="tRNA-synt_1g"/>
    <property type="match status" value="1"/>
</dbReference>
<dbReference type="Proteomes" id="UP001596380">
    <property type="component" value="Unassembled WGS sequence"/>
</dbReference>
<keyword evidence="11" id="KW-1185">Reference proteome</keyword>
<dbReference type="InterPro" id="IPR015413">
    <property type="entry name" value="Methionyl/Leucyl_tRNA_Synth"/>
</dbReference>
<feature type="domain" description="Cupin type-2" evidence="8">
    <location>
        <begin position="32"/>
        <end position="98"/>
    </location>
</feature>
<reference evidence="11" key="1">
    <citation type="journal article" date="2019" name="Int. J. Syst. Evol. Microbiol.">
        <title>The Global Catalogue of Microorganisms (GCM) 10K type strain sequencing project: providing services to taxonomists for standard genome sequencing and annotation.</title>
        <authorList>
            <consortium name="The Broad Institute Genomics Platform"/>
            <consortium name="The Broad Institute Genome Sequencing Center for Infectious Disease"/>
            <person name="Wu L."/>
            <person name="Ma J."/>
        </authorList>
    </citation>
    <scope>NUCLEOTIDE SEQUENCE [LARGE SCALE GENOMIC DNA]</scope>
    <source>
        <strain evidence="11">JCM 3369</strain>
    </source>
</reference>
<dbReference type="Gene3D" id="2.20.28.20">
    <property type="entry name" value="Methionyl-tRNA synthetase, Zn-domain"/>
    <property type="match status" value="1"/>
</dbReference>
<evidence type="ECO:0000256" key="3">
    <source>
        <dbReference type="ARBA" id="ARBA00022840"/>
    </source>
</evidence>
<sequence length="668" mass="73208">MIISAYEAADLDGALGIEMGSIDRTATPAAWARVAPGGRSDPDRHDECEIWVIVQGVGDVVVDAGRHRVTAGTVVAYEPFETHVVENTGDTDLVFVTFYWRDAGRAQAAAGRRGGRRFGERPLFVFSTPPTPNGDLHLGHLSGPYLGADAYVRYQRMNGARAWHLTGSDDFQSYVLGAARRDGRGPAETAAHYSAEIAETLRLMDIVPDQYTVTNGDDGYRSGLRAFFSRVAASGQVAPSEAPALFDPDSGEYVYEGEVRGGCPGCGDTTGGNICEECGEPNVCTDLADPRLSRSGKAPEARPVRRFTLPLHKFADDVAEHHRLGRVPARLRELADRVFQRDGLDVPITHPSRWGVAPQENDVSGQVIWVWPEMAYGFLHGIEALGRRASEDWRADAPDPDWKIVHFFGYDNSFYHAVLYPALYRLAHPDWHPDIDYNVNEFYLLDGEKFSTSRRHAVWGKEILSPESVDAVRFFLARTRPEGRRTNFTRDAYAAVLRDTLIGTWQTWLNDLGARIADHHDGRAPDAGVWTPEHTAFLDRLAVRRTALAGALGQDGFSLNRAADELNGIVEDAVAFSRLEAPAARIDRWSSQARSAIALELAAARLLSRCALPVMPRFAARLAAALGDPVPAKWPDGVELVPPDTAIDLAKQVFFASETVGAGRGDVS</sequence>
<comment type="caution">
    <text evidence="10">The sequence shown here is derived from an EMBL/GenBank/DDBJ whole genome shotgun (WGS) entry which is preliminary data.</text>
</comment>
<evidence type="ECO:0000313" key="10">
    <source>
        <dbReference type="EMBL" id="MFC6880362.1"/>
    </source>
</evidence>
<dbReference type="SUPFAM" id="SSF51182">
    <property type="entry name" value="RmlC-like cupins"/>
    <property type="match status" value="1"/>
</dbReference>
<evidence type="ECO:0000313" key="11">
    <source>
        <dbReference type="Proteomes" id="UP001596380"/>
    </source>
</evidence>
<dbReference type="GO" id="GO:0016874">
    <property type="term" value="F:ligase activity"/>
    <property type="evidence" value="ECO:0007669"/>
    <property type="project" value="UniProtKB-KW"/>
</dbReference>
<accession>A0ABW2CFZ5</accession>
<evidence type="ECO:0000256" key="2">
    <source>
        <dbReference type="ARBA" id="ARBA00022741"/>
    </source>
</evidence>
<dbReference type="RefSeq" id="WP_378063209.1">
    <property type="nucleotide sequence ID" value="NZ_JBHSXS010000005.1"/>
</dbReference>